<dbReference type="Proteomes" id="UP000543556">
    <property type="component" value="Unassembled WGS sequence"/>
</dbReference>
<dbReference type="AlphaFoldDB" id="A0A7Y7LX59"/>
<reference evidence="1 2" key="1">
    <citation type="submission" date="2020-02" db="EMBL/GenBank/DDBJ databases">
        <title>Genome sequence of strain AETb3-4.</title>
        <authorList>
            <person name="Gao J."/>
            <person name="Zhang X."/>
        </authorList>
    </citation>
    <scope>NUCLEOTIDE SEQUENCE [LARGE SCALE GENOMIC DNA]</scope>
    <source>
        <strain evidence="1 2">AETb3-4</strain>
    </source>
</reference>
<sequence length="101" mass="11192">MRGKQRTIDSALLGPMIQEETAYPLWCDHCGTDAYILIESVRRRHFAPADHLDVTYFCSQCDAIYGHLVKESEIKAEFMAAIAVAGRPQAIAEDAGFTEAS</sequence>
<gene>
    <name evidence="1" type="ORF">G6034_03565</name>
</gene>
<proteinExistence type="predicted"/>
<keyword evidence="2" id="KW-1185">Reference proteome</keyword>
<accession>A0A7Y7LX59</accession>
<evidence type="ECO:0000313" key="2">
    <source>
        <dbReference type="Proteomes" id="UP000543556"/>
    </source>
</evidence>
<dbReference type="EMBL" id="JAAMFM010000003">
    <property type="protein sequence ID" value="NVM94000.1"/>
    <property type="molecule type" value="Genomic_DNA"/>
</dbReference>
<protein>
    <submittedName>
        <fullName evidence="1">Uncharacterized protein</fullName>
    </submittedName>
</protein>
<comment type="caution">
    <text evidence="1">The sequence shown here is derived from an EMBL/GenBank/DDBJ whole genome shotgun (WGS) entry which is preliminary data.</text>
</comment>
<organism evidence="1 2">
    <name type="scientific">Arthrobacter wenxiniae</name>
    <dbReference type="NCBI Taxonomy" id="2713570"/>
    <lineage>
        <taxon>Bacteria</taxon>
        <taxon>Bacillati</taxon>
        <taxon>Actinomycetota</taxon>
        <taxon>Actinomycetes</taxon>
        <taxon>Micrococcales</taxon>
        <taxon>Micrococcaceae</taxon>
        <taxon>Arthrobacter</taxon>
    </lineage>
</organism>
<name>A0A7Y7LX59_9MICC</name>
<dbReference type="RefSeq" id="WP_176633732.1">
    <property type="nucleotide sequence ID" value="NZ_JAAMFM010000003.1"/>
</dbReference>
<evidence type="ECO:0000313" key="1">
    <source>
        <dbReference type="EMBL" id="NVM94000.1"/>
    </source>
</evidence>